<dbReference type="Proteomes" id="UP001469553">
    <property type="component" value="Unassembled WGS sequence"/>
</dbReference>
<organism evidence="1 2">
    <name type="scientific">Ameca splendens</name>
    <dbReference type="NCBI Taxonomy" id="208324"/>
    <lineage>
        <taxon>Eukaryota</taxon>
        <taxon>Metazoa</taxon>
        <taxon>Chordata</taxon>
        <taxon>Craniata</taxon>
        <taxon>Vertebrata</taxon>
        <taxon>Euteleostomi</taxon>
        <taxon>Actinopterygii</taxon>
        <taxon>Neopterygii</taxon>
        <taxon>Teleostei</taxon>
        <taxon>Neoteleostei</taxon>
        <taxon>Acanthomorphata</taxon>
        <taxon>Ovalentaria</taxon>
        <taxon>Atherinomorphae</taxon>
        <taxon>Cyprinodontiformes</taxon>
        <taxon>Goodeidae</taxon>
        <taxon>Ameca</taxon>
    </lineage>
</organism>
<keyword evidence="2" id="KW-1185">Reference proteome</keyword>
<comment type="caution">
    <text evidence="1">The sequence shown here is derived from an EMBL/GenBank/DDBJ whole genome shotgun (WGS) entry which is preliminary data.</text>
</comment>
<sequence>MDMCLCSDEPKRLNVHPSIKRGVKILTGGRDFWWQDILGRDFRWRDSRWRNRISSLTGCCHHKGVNLSKCDQTSDTLLFIELTCLRQGGVALHVDRISSLETEGGEHSASIEKYNAIFSKPTSDELDGIVLTQSDYGNY</sequence>
<proteinExistence type="predicted"/>
<protein>
    <submittedName>
        <fullName evidence="1">Uncharacterized protein</fullName>
    </submittedName>
</protein>
<gene>
    <name evidence="1" type="ORF">AMECASPLE_034818</name>
</gene>
<reference evidence="1 2" key="1">
    <citation type="submission" date="2021-06" db="EMBL/GenBank/DDBJ databases">
        <authorList>
            <person name="Palmer J.M."/>
        </authorList>
    </citation>
    <scope>NUCLEOTIDE SEQUENCE [LARGE SCALE GENOMIC DNA]</scope>
    <source>
        <strain evidence="1 2">AS_MEX2019</strain>
        <tissue evidence="1">Muscle</tissue>
    </source>
</reference>
<dbReference type="EMBL" id="JAHRIP010080254">
    <property type="protein sequence ID" value="MEQ2312791.1"/>
    <property type="molecule type" value="Genomic_DNA"/>
</dbReference>
<name>A0ABV1A3E0_9TELE</name>
<evidence type="ECO:0000313" key="2">
    <source>
        <dbReference type="Proteomes" id="UP001469553"/>
    </source>
</evidence>
<evidence type="ECO:0000313" key="1">
    <source>
        <dbReference type="EMBL" id="MEQ2312791.1"/>
    </source>
</evidence>
<accession>A0ABV1A3E0</accession>